<keyword evidence="2" id="KW-1185">Reference proteome</keyword>
<dbReference type="RefSeq" id="WP_246257047.1">
    <property type="nucleotide sequence ID" value="NZ_CADIKM010000004.1"/>
</dbReference>
<dbReference type="AlphaFoldDB" id="A0A6S7B8X1"/>
<reference evidence="1 2" key="1">
    <citation type="submission" date="2020-04" db="EMBL/GenBank/DDBJ databases">
        <authorList>
            <person name="De Canck E."/>
        </authorList>
    </citation>
    <scope>NUCLEOTIDE SEQUENCE [LARGE SCALE GENOMIC DNA]</scope>
    <source>
        <strain evidence="1 2">LMG 28138</strain>
    </source>
</reference>
<protein>
    <submittedName>
        <fullName evidence="1">Uncharacterized protein</fullName>
    </submittedName>
</protein>
<accession>A0A6S7B8X1</accession>
<evidence type="ECO:0000313" key="2">
    <source>
        <dbReference type="Proteomes" id="UP000494115"/>
    </source>
</evidence>
<sequence length="139" mass="15829">MSIIEIDIPTTIEQDTDYTFDWRKYARAPQEGASATTDEPYDLALLAIRIDRLIDAFERPRLSPEQTLWSSEQIANWLGLSKQTVELRVVTRPGFPAALRPVDSKQAQRRWFAGDVMEWARNTAGTIPASRPGRRRKAA</sequence>
<gene>
    <name evidence="1" type="ORF">LMG28138_01160</name>
</gene>
<dbReference type="Proteomes" id="UP000494115">
    <property type="component" value="Unassembled WGS sequence"/>
</dbReference>
<name>A0A6S7B8X1_9BURK</name>
<proteinExistence type="predicted"/>
<organism evidence="1 2">
    <name type="scientific">Pararobbsia alpina</name>
    <dbReference type="NCBI Taxonomy" id="621374"/>
    <lineage>
        <taxon>Bacteria</taxon>
        <taxon>Pseudomonadati</taxon>
        <taxon>Pseudomonadota</taxon>
        <taxon>Betaproteobacteria</taxon>
        <taxon>Burkholderiales</taxon>
        <taxon>Burkholderiaceae</taxon>
        <taxon>Pararobbsia</taxon>
    </lineage>
</organism>
<evidence type="ECO:0000313" key="1">
    <source>
        <dbReference type="EMBL" id="CAB3781272.1"/>
    </source>
</evidence>
<dbReference type="EMBL" id="CADIKM010000004">
    <property type="protein sequence ID" value="CAB3781272.1"/>
    <property type="molecule type" value="Genomic_DNA"/>
</dbReference>